<feature type="transmembrane region" description="Helical" evidence="1">
    <location>
        <begin position="186"/>
        <end position="205"/>
    </location>
</feature>
<feature type="transmembrane region" description="Helical" evidence="1">
    <location>
        <begin position="30"/>
        <end position="50"/>
    </location>
</feature>
<reference evidence="2" key="1">
    <citation type="submission" date="2020-08" db="EMBL/GenBank/DDBJ databases">
        <title>Genome public.</title>
        <authorList>
            <person name="Liu C."/>
            <person name="Sun Q."/>
        </authorList>
    </citation>
    <scope>NUCLEOTIDE SEQUENCE</scope>
    <source>
        <strain evidence="2">NSJ-33</strain>
    </source>
</reference>
<feature type="transmembrane region" description="Helical" evidence="1">
    <location>
        <begin position="6"/>
        <end position="23"/>
    </location>
</feature>
<keyword evidence="3" id="KW-1185">Reference proteome</keyword>
<gene>
    <name evidence="2" type="ORF">H8710_03490</name>
</gene>
<keyword evidence="1" id="KW-0472">Membrane</keyword>
<protein>
    <submittedName>
        <fullName evidence="2">Uncharacterized protein</fullName>
    </submittedName>
</protein>
<feature type="transmembrane region" description="Helical" evidence="1">
    <location>
        <begin position="62"/>
        <end position="83"/>
    </location>
</feature>
<organism evidence="2 3">
    <name type="scientific">Fumia xinanensis</name>
    <dbReference type="NCBI Taxonomy" id="2763659"/>
    <lineage>
        <taxon>Bacteria</taxon>
        <taxon>Bacillati</taxon>
        <taxon>Bacillota</taxon>
        <taxon>Clostridia</taxon>
        <taxon>Eubacteriales</taxon>
        <taxon>Oscillospiraceae</taxon>
        <taxon>Fumia</taxon>
    </lineage>
</organism>
<dbReference type="EMBL" id="JACRSV010000001">
    <property type="protein sequence ID" value="MBC8559127.1"/>
    <property type="molecule type" value="Genomic_DNA"/>
</dbReference>
<dbReference type="Proteomes" id="UP000610760">
    <property type="component" value="Unassembled WGS sequence"/>
</dbReference>
<evidence type="ECO:0000256" key="1">
    <source>
        <dbReference type="SAM" id="Phobius"/>
    </source>
</evidence>
<feature type="transmembrane region" description="Helical" evidence="1">
    <location>
        <begin position="127"/>
        <end position="147"/>
    </location>
</feature>
<evidence type="ECO:0000313" key="3">
    <source>
        <dbReference type="Proteomes" id="UP000610760"/>
    </source>
</evidence>
<evidence type="ECO:0000313" key="2">
    <source>
        <dbReference type="EMBL" id="MBC8559127.1"/>
    </source>
</evidence>
<feature type="transmembrane region" description="Helical" evidence="1">
    <location>
        <begin position="90"/>
        <end position="107"/>
    </location>
</feature>
<dbReference type="AlphaFoldDB" id="A0A926I6T3"/>
<name>A0A926I6T3_9FIRM</name>
<keyword evidence="1" id="KW-1133">Transmembrane helix</keyword>
<comment type="caution">
    <text evidence="2">The sequence shown here is derived from an EMBL/GenBank/DDBJ whole genome shotgun (WGS) entry which is preliminary data.</text>
</comment>
<accession>A0A926I6T3</accession>
<keyword evidence="1" id="KW-0812">Transmembrane</keyword>
<proteinExistence type="predicted"/>
<sequence>MNGLYIILDILFLLFLLGTLLWTRRFQAAIVGLLGGILYFIVDYGGFYCLLQTRVVNGADPLWFLLWLSMSYGFTNFVWIWLWLDRDKRALEWSLLIVSGWLTTALLSQNFGAGFPAISISRGTADYHGIMALMLFVGYAILCIHNIRRGPKEKIDIKWILATGVLVQFGWEFVLLITGIRNVSLQTLLVNSLLETNMGLPYLYFIHRTVNRRWREDLTRIST</sequence>
<feature type="transmembrane region" description="Helical" evidence="1">
    <location>
        <begin position="159"/>
        <end position="180"/>
    </location>
</feature>